<accession>A0ABT5TGH8</accession>
<name>A0ABT5TGH8_9RHOB</name>
<dbReference type="Proteomes" id="UP001431784">
    <property type="component" value="Unassembled WGS sequence"/>
</dbReference>
<dbReference type="SUPFAM" id="SSF53671">
    <property type="entry name" value="Aspartate/ornithine carbamoyltransferase"/>
    <property type="match status" value="1"/>
</dbReference>
<keyword evidence="3" id="KW-1185">Reference proteome</keyword>
<sequence length="75" mass="8105">MKQTDLLSLAELDAQFIENLVARAGQLQENWHNGKMPQSLLGRRIGMIEELPGWRNPTAIAVGVAAMGGTCVSVT</sequence>
<comment type="caution">
    <text evidence="2">The sequence shown here is derived from an EMBL/GenBank/DDBJ whole genome shotgun (WGS) entry which is preliminary data.</text>
</comment>
<dbReference type="RefSeq" id="WP_274354125.1">
    <property type="nucleotide sequence ID" value="NZ_JAQZSM010000034.1"/>
</dbReference>
<proteinExistence type="predicted"/>
<reference evidence="2" key="1">
    <citation type="submission" date="2023-02" db="EMBL/GenBank/DDBJ databases">
        <title>Description of Roseinatronobacter alkalisoli sp. nov., an alkaliphilic bacerium isolated from soda soil.</title>
        <authorList>
            <person name="Wei W."/>
        </authorList>
    </citation>
    <scope>NUCLEOTIDE SEQUENCE</scope>
    <source>
        <strain evidence="2">HJB301</strain>
    </source>
</reference>
<dbReference type="Gene3D" id="3.40.50.1370">
    <property type="entry name" value="Aspartate/ornithine carbamoyltransferase"/>
    <property type="match status" value="1"/>
</dbReference>
<dbReference type="InterPro" id="IPR036901">
    <property type="entry name" value="Asp/Orn_carbamoylTrfase_sf"/>
</dbReference>
<feature type="non-terminal residue" evidence="2">
    <location>
        <position position="75"/>
    </location>
</feature>
<dbReference type="EMBL" id="JAQZSM010000034">
    <property type="protein sequence ID" value="MDD7973456.1"/>
    <property type="molecule type" value="Genomic_DNA"/>
</dbReference>
<keyword evidence="1" id="KW-0808">Transferase</keyword>
<evidence type="ECO:0000313" key="2">
    <source>
        <dbReference type="EMBL" id="MDD7973456.1"/>
    </source>
</evidence>
<evidence type="ECO:0000313" key="3">
    <source>
        <dbReference type="Proteomes" id="UP001431784"/>
    </source>
</evidence>
<organism evidence="2 3">
    <name type="scientific">Roseinatronobacter alkalisoli</name>
    <dbReference type="NCBI Taxonomy" id="3028235"/>
    <lineage>
        <taxon>Bacteria</taxon>
        <taxon>Pseudomonadati</taxon>
        <taxon>Pseudomonadota</taxon>
        <taxon>Alphaproteobacteria</taxon>
        <taxon>Rhodobacterales</taxon>
        <taxon>Paracoccaceae</taxon>
        <taxon>Roseinatronobacter</taxon>
    </lineage>
</organism>
<evidence type="ECO:0000256" key="1">
    <source>
        <dbReference type="ARBA" id="ARBA00022679"/>
    </source>
</evidence>
<gene>
    <name evidence="2" type="ORF">PUT78_20535</name>
</gene>
<protein>
    <submittedName>
        <fullName evidence="2">Uncharacterized protein</fullName>
    </submittedName>
</protein>